<organism evidence="2 3">
    <name type="scientific">Knoellia locipacati</name>
    <dbReference type="NCBI Taxonomy" id="882824"/>
    <lineage>
        <taxon>Bacteria</taxon>
        <taxon>Bacillati</taxon>
        <taxon>Actinomycetota</taxon>
        <taxon>Actinomycetes</taxon>
        <taxon>Micrococcales</taxon>
        <taxon>Intrasporangiaceae</taxon>
        <taxon>Knoellia</taxon>
    </lineage>
</organism>
<reference evidence="2 3" key="1">
    <citation type="submission" date="2019-07" db="EMBL/GenBank/DDBJ databases">
        <title>Whole genome shotgun sequence of Knoellia locipacati NBRC 109775.</title>
        <authorList>
            <person name="Hosoyama A."/>
            <person name="Uohara A."/>
            <person name="Ohji S."/>
            <person name="Ichikawa N."/>
        </authorList>
    </citation>
    <scope>NUCLEOTIDE SEQUENCE [LARGE SCALE GENOMIC DNA]</scope>
    <source>
        <strain evidence="2 3">NBRC 109775</strain>
    </source>
</reference>
<dbReference type="OrthoDB" id="3620182at2"/>
<comment type="caution">
    <text evidence="2">The sequence shown here is derived from an EMBL/GenBank/DDBJ whole genome shotgun (WGS) entry which is preliminary data.</text>
</comment>
<accession>A0A512T090</accession>
<evidence type="ECO:0000313" key="2">
    <source>
        <dbReference type="EMBL" id="GEQ13632.1"/>
    </source>
</evidence>
<dbReference type="PANTHER" id="PTHR40112">
    <property type="entry name" value="H2HPP ISOMERASE"/>
    <property type="match status" value="1"/>
</dbReference>
<dbReference type="InterPro" id="IPR014710">
    <property type="entry name" value="RmlC-like_jellyroll"/>
</dbReference>
<proteinExistence type="predicted"/>
<dbReference type="AlphaFoldDB" id="A0A512T090"/>
<keyword evidence="3" id="KW-1185">Reference proteome</keyword>
<feature type="domain" description="Cupin type-2" evidence="1">
    <location>
        <begin position="75"/>
        <end position="148"/>
    </location>
</feature>
<gene>
    <name evidence="2" type="ORF">KLO01_16790</name>
</gene>
<dbReference type="RefSeq" id="WP_147064082.1">
    <property type="nucleotide sequence ID" value="NZ_BAABDN010000001.1"/>
</dbReference>
<dbReference type="SUPFAM" id="SSF51182">
    <property type="entry name" value="RmlC-like cupins"/>
    <property type="match status" value="1"/>
</dbReference>
<dbReference type="Proteomes" id="UP000321793">
    <property type="component" value="Unassembled WGS sequence"/>
</dbReference>
<dbReference type="Pfam" id="PF07883">
    <property type="entry name" value="Cupin_2"/>
    <property type="match status" value="1"/>
</dbReference>
<dbReference type="PANTHER" id="PTHR40112:SF1">
    <property type="entry name" value="H2HPP ISOMERASE"/>
    <property type="match status" value="1"/>
</dbReference>
<dbReference type="Gene3D" id="2.60.120.10">
    <property type="entry name" value="Jelly Rolls"/>
    <property type="match status" value="1"/>
</dbReference>
<name>A0A512T090_9MICO</name>
<dbReference type="InterPro" id="IPR011051">
    <property type="entry name" value="RmlC_Cupin_sf"/>
</dbReference>
<dbReference type="InterPro" id="IPR052535">
    <property type="entry name" value="Bacilysin_H2HPP_isomerase"/>
</dbReference>
<dbReference type="EMBL" id="BKBA01000008">
    <property type="protein sequence ID" value="GEQ13632.1"/>
    <property type="molecule type" value="Genomic_DNA"/>
</dbReference>
<dbReference type="InterPro" id="IPR013096">
    <property type="entry name" value="Cupin_2"/>
</dbReference>
<evidence type="ECO:0000259" key="1">
    <source>
        <dbReference type="Pfam" id="PF07883"/>
    </source>
</evidence>
<sequence length="186" mass="19593">MPALHVPADSTDGEFVRTPSGVLVPAVIDPFHRALHHIAPSSLISRTSQTTGMSRREAISGKTVGAHSLWMGQTHVPASTSSGNHHHGASETAIYVVSGSPVFVFLEVDGDEPVERRIETGPGDYVFVPPWVPHREENPDTDTEAVVVIARTTQEAIVVNLDGLDWSEVDLTAEGAAAGGAAADGC</sequence>
<protein>
    <recommendedName>
        <fullName evidence="1">Cupin type-2 domain-containing protein</fullName>
    </recommendedName>
</protein>
<evidence type="ECO:0000313" key="3">
    <source>
        <dbReference type="Proteomes" id="UP000321793"/>
    </source>
</evidence>